<sequence length="64" mass="7300">MQHLLLAISVITLMLIAGNGREKKSFENSRVSMKMKKPAIKNVENELPADKPSVFFSRFDMVVY</sequence>
<organism evidence="1 2">
    <name type="scientific">Niastella koreensis (strain DSM 17620 / KACC 11465 / NBRC 106392 / GR20-10)</name>
    <dbReference type="NCBI Taxonomy" id="700598"/>
    <lineage>
        <taxon>Bacteria</taxon>
        <taxon>Pseudomonadati</taxon>
        <taxon>Bacteroidota</taxon>
        <taxon>Chitinophagia</taxon>
        <taxon>Chitinophagales</taxon>
        <taxon>Chitinophagaceae</taxon>
        <taxon>Niastella</taxon>
    </lineage>
</organism>
<dbReference type="AlphaFoldDB" id="G8TLI1"/>
<gene>
    <name evidence="1" type="ordered locus">Niako_0150</name>
</gene>
<proteinExistence type="predicted"/>
<dbReference type="Proteomes" id="UP000005438">
    <property type="component" value="Chromosome"/>
</dbReference>
<accession>G8TLI1</accession>
<protein>
    <submittedName>
        <fullName evidence="1">Uncharacterized protein</fullName>
    </submittedName>
</protein>
<dbReference type="RefSeq" id="WP_014216464.1">
    <property type="nucleotide sequence ID" value="NC_016609.1"/>
</dbReference>
<dbReference type="KEGG" id="nko:Niako_0150"/>
<reference evidence="1 2" key="1">
    <citation type="submission" date="2011-12" db="EMBL/GenBank/DDBJ databases">
        <title>The complete genome of Niastella koreensis GR20-10.</title>
        <authorList>
            <consortium name="US DOE Joint Genome Institute (JGI-PGF)"/>
            <person name="Lucas S."/>
            <person name="Han J."/>
            <person name="Lapidus A."/>
            <person name="Bruce D."/>
            <person name="Goodwin L."/>
            <person name="Pitluck S."/>
            <person name="Peters L."/>
            <person name="Kyrpides N."/>
            <person name="Mavromatis K."/>
            <person name="Ivanova N."/>
            <person name="Mikhailova N."/>
            <person name="Davenport K."/>
            <person name="Saunders E."/>
            <person name="Detter J.C."/>
            <person name="Tapia R."/>
            <person name="Han C."/>
            <person name="Land M."/>
            <person name="Hauser L."/>
            <person name="Markowitz V."/>
            <person name="Cheng J.-F."/>
            <person name="Hugenholtz P."/>
            <person name="Woyke T."/>
            <person name="Wu D."/>
            <person name="Tindall B."/>
            <person name="Pomrenke H."/>
            <person name="Brambilla E."/>
            <person name="Klenk H.-P."/>
            <person name="Eisen J.A."/>
        </authorList>
    </citation>
    <scope>NUCLEOTIDE SEQUENCE [LARGE SCALE GENOMIC DNA]</scope>
    <source>
        <strain evidence="2">DSM 17620 / KACC 11465 / NBRC 106392 / GR20-10</strain>
    </source>
</reference>
<dbReference type="EMBL" id="CP003178">
    <property type="protein sequence ID" value="AEV96550.1"/>
    <property type="molecule type" value="Genomic_DNA"/>
</dbReference>
<evidence type="ECO:0000313" key="2">
    <source>
        <dbReference type="Proteomes" id="UP000005438"/>
    </source>
</evidence>
<dbReference type="HOGENOM" id="CLU_2863206_0_0_10"/>
<dbReference type="STRING" id="700598.Niako_0150"/>
<dbReference type="OrthoDB" id="9956709at2"/>
<name>G8TLI1_NIAKG</name>
<evidence type="ECO:0000313" key="1">
    <source>
        <dbReference type="EMBL" id="AEV96550.1"/>
    </source>
</evidence>